<comment type="caution">
    <text evidence="2">The sequence shown here is derived from an EMBL/GenBank/DDBJ whole genome shotgun (WGS) entry which is preliminary data.</text>
</comment>
<dbReference type="AlphaFoldDB" id="A0A3D5QAA6"/>
<reference evidence="2 3" key="1">
    <citation type="journal article" date="2018" name="Nat. Biotechnol.">
        <title>A standardized bacterial taxonomy based on genome phylogeny substantially revises the tree of life.</title>
        <authorList>
            <person name="Parks D.H."/>
            <person name="Chuvochina M."/>
            <person name="Waite D.W."/>
            <person name="Rinke C."/>
            <person name="Skarshewski A."/>
            <person name="Chaumeil P.A."/>
            <person name="Hugenholtz P."/>
        </authorList>
    </citation>
    <scope>NUCLEOTIDE SEQUENCE [LARGE SCALE GENOMIC DNA]</scope>
    <source>
        <strain evidence="2">UBA8672</strain>
    </source>
</reference>
<proteinExistence type="predicted"/>
<sequence>MQKDKQLQVSVKEIMAKIKNGLNGNKNDDYSSFHKWSIENELAEFCSESEKQNIRRNEETFIDEKRTYEYGDFEKYNDKEFIRNVYRGLLQREPDSGGYFWYLENLRNGKKSKKEIITLIRYSGEGREKNIQLLGSKKRAVFYFLKHLFLRK</sequence>
<organism evidence="2 3">
    <name type="scientific">Flexistipes sinusarabici</name>
    <dbReference type="NCBI Taxonomy" id="2352"/>
    <lineage>
        <taxon>Bacteria</taxon>
        <taxon>Pseudomonadati</taxon>
        <taxon>Deferribacterota</taxon>
        <taxon>Deferribacteres</taxon>
        <taxon>Deferribacterales</taxon>
        <taxon>Flexistipitaceae</taxon>
        <taxon>Flexistipes</taxon>
    </lineage>
</organism>
<dbReference type="Proteomes" id="UP000262325">
    <property type="component" value="Unassembled WGS sequence"/>
</dbReference>
<dbReference type="InterPro" id="IPR025282">
    <property type="entry name" value="DUF4214"/>
</dbReference>
<name>A0A3D5QAA6_FLESI</name>
<accession>A0A3D5QAA6</accession>
<evidence type="ECO:0000259" key="1">
    <source>
        <dbReference type="Pfam" id="PF13946"/>
    </source>
</evidence>
<protein>
    <recommendedName>
        <fullName evidence="1">DUF4214 domain-containing protein</fullName>
    </recommendedName>
</protein>
<evidence type="ECO:0000313" key="3">
    <source>
        <dbReference type="Proteomes" id="UP000262325"/>
    </source>
</evidence>
<gene>
    <name evidence="2" type="ORF">DHM44_03795</name>
</gene>
<dbReference type="EMBL" id="DPPF01000077">
    <property type="protein sequence ID" value="HCW92785.1"/>
    <property type="molecule type" value="Genomic_DNA"/>
</dbReference>
<evidence type="ECO:0000313" key="2">
    <source>
        <dbReference type="EMBL" id="HCW92785.1"/>
    </source>
</evidence>
<feature type="domain" description="DUF4214" evidence="1">
    <location>
        <begin position="75"/>
        <end position="126"/>
    </location>
</feature>
<dbReference type="Pfam" id="PF13946">
    <property type="entry name" value="DUF4214"/>
    <property type="match status" value="1"/>
</dbReference>